<accession>A0A1H3SVS0</accession>
<proteinExistence type="predicted"/>
<keyword evidence="1" id="KW-0472">Membrane</keyword>
<evidence type="ECO:0000313" key="3">
    <source>
        <dbReference type="Proteomes" id="UP000198935"/>
    </source>
</evidence>
<reference evidence="3" key="1">
    <citation type="submission" date="2016-10" db="EMBL/GenBank/DDBJ databases">
        <authorList>
            <person name="Varghese N."/>
            <person name="Submissions S."/>
        </authorList>
    </citation>
    <scope>NUCLEOTIDE SEQUENCE [LARGE SCALE GENOMIC DNA]</scope>
    <source>
        <strain evidence="3">SP</strain>
    </source>
</reference>
<organism evidence="2 3">
    <name type="scientific">Evansella caseinilytica</name>
    <dbReference type="NCBI Taxonomy" id="1503961"/>
    <lineage>
        <taxon>Bacteria</taxon>
        <taxon>Bacillati</taxon>
        <taxon>Bacillota</taxon>
        <taxon>Bacilli</taxon>
        <taxon>Bacillales</taxon>
        <taxon>Bacillaceae</taxon>
        <taxon>Evansella</taxon>
    </lineage>
</organism>
<keyword evidence="1" id="KW-1133">Transmembrane helix</keyword>
<name>A0A1H3SVS0_9BACI</name>
<dbReference type="EMBL" id="FNPI01000012">
    <property type="protein sequence ID" value="SDZ42072.1"/>
    <property type="molecule type" value="Genomic_DNA"/>
</dbReference>
<protein>
    <submittedName>
        <fullName evidence="2">FtsX-like permease family protein</fullName>
    </submittedName>
</protein>
<dbReference type="AlphaFoldDB" id="A0A1H3SVS0"/>
<sequence>MVGGQFNPEVEPLKNIEISLSLVTMLQIIGIVLLLASLAGLVSIRKITKYEPSKILNEILKIKFLLSNQQNLIAPFLPANIFVIWITEEDIMVVYDE</sequence>
<keyword evidence="1" id="KW-0812">Transmembrane</keyword>
<dbReference type="Proteomes" id="UP000198935">
    <property type="component" value="Unassembled WGS sequence"/>
</dbReference>
<gene>
    <name evidence="2" type="ORF">SAMN05421736_11279</name>
</gene>
<keyword evidence="3" id="KW-1185">Reference proteome</keyword>
<evidence type="ECO:0000313" key="2">
    <source>
        <dbReference type="EMBL" id="SDZ42072.1"/>
    </source>
</evidence>
<evidence type="ECO:0000256" key="1">
    <source>
        <dbReference type="SAM" id="Phobius"/>
    </source>
</evidence>
<dbReference type="STRING" id="1503961.SAMN05421736_11279"/>
<feature type="transmembrane region" description="Helical" evidence="1">
    <location>
        <begin position="20"/>
        <end position="44"/>
    </location>
</feature>